<sequence length="381" mass="42662">MRVLFYYLYGRGGGYLNLMRLLQAMVEVYPDDEFCLVSGQVSTIDGFKDCANVQAAFQTMPLGKEVKRAQLNTYGLRRIVRSVQPDVIWSINMGPYCDLGIPHVMTMNNAYQVTSLDDLEAHPSGSLHLKMIRGFFRQSLKHTSTVIVQTETIANCLRDVIGYRGRVSVVSKAVEADDDAGFQPLLDSQRKLIDNGLIPNAITFLYVSDSKPHKNHQVLFDAVGILQSKGVPARLAVTLDRETVIEIGGDRSEKLIDDGHILPFGWVDKAQVKPLYDACDACVMPSRLESQSSAHLEAMKWQKPQVTIDLPYAREMCRDAAVYADGDSPEQWASQMQELMLSSELRDRLTQAGLKEIKRYPKSWTEMALTVHGVLEEAVCL</sequence>
<keyword evidence="1 4" id="KW-0808">Transferase</keyword>
<dbReference type="AlphaFoldDB" id="A0A5C6C3B3"/>
<evidence type="ECO:0000259" key="3">
    <source>
        <dbReference type="Pfam" id="PF13439"/>
    </source>
</evidence>
<dbReference type="OrthoDB" id="73743at2"/>
<name>A0A5C6C3B3_9BACT</name>
<dbReference type="InterPro" id="IPR028098">
    <property type="entry name" value="Glyco_trans_4-like_N"/>
</dbReference>
<dbReference type="GO" id="GO:0009103">
    <property type="term" value="P:lipopolysaccharide biosynthetic process"/>
    <property type="evidence" value="ECO:0007669"/>
    <property type="project" value="TreeGrafter"/>
</dbReference>
<dbReference type="RefSeq" id="WP_146405915.1">
    <property type="nucleotide sequence ID" value="NZ_SJPU01000001.1"/>
</dbReference>
<dbReference type="Pfam" id="PF13439">
    <property type="entry name" value="Glyco_transf_4"/>
    <property type="match status" value="1"/>
</dbReference>
<dbReference type="EC" id="2.4.1.250" evidence="4"/>
<evidence type="ECO:0000256" key="1">
    <source>
        <dbReference type="ARBA" id="ARBA00022679"/>
    </source>
</evidence>
<dbReference type="Proteomes" id="UP000319908">
    <property type="component" value="Unassembled WGS sequence"/>
</dbReference>
<feature type="domain" description="Glycosyl transferase family 1" evidence="2">
    <location>
        <begin position="199"/>
        <end position="354"/>
    </location>
</feature>
<dbReference type="EMBL" id="SJPU01000001">
    <property type="protein sequence ID" value="TWU18993.1"/>
    <property type="molecule type" value="Genomic_DNA"/>
</dbReference>
<dbReference type="Pfam" id="PF00534">
    <property type="entry name" value="Glycos_transf_1"/>
    <property type="match status" value="1"/>
</dbReference>
<gene>
    <name evidence="4" type="primary">mshA_1</name>
    <name evidence="4" type="ORF">Poly21_11640</name>
</gene>
<keyword evidence="4" id="KW-0328">Glycosyltransferase</keyword>
<evidence type="ECO:0000313" key="4">
    <source>
        <dbReference type="EMBL" id="TWU18993.1"/>
    </source>
</evidence>
<dbReference type="Gene3D" id="3.40.50.2000">
    <property type="entry name" value="Glycogen Phosphorylase B"/>
    <property type="match status" value="2"/>
</dbReference>
<dbReference type="PANTHER" id="PTHR46401:SF2">
    <property type="entry name" value="GLYCOSYLTRANSFERASE WBBK-RELATED"/>
    <property type="match status" value="1"/>
</dbReference>
<accession>A0A5C6C3B3</accession>
<evidence type="ECO:0000259" key="2">
    <source>
        <dbReference type="Pfam" id="PF00534"/>
    </source>
</evidence>
<reference evidence="4 5" key="1">
    <citation type="journal article" date="2020" name="Antonie Van Leeuwenhoek">
        <title>Rhodopirellula heiligendammensis sp. nov., Rhodopirellula pilleata sp. nov., and Rhodopirellula solitaria sp. nov. isolated from natural or artificial marine surfaces in Northern Germany and California, USA, and emended description of the genus Rhodopirellula.</title>
        <authorList>
            <person name="Kallscheuer N."/>
            <person name="Wiegand S."/>
            <person name="Jogler M."/>
            <person name="Boedeker C."/>
            <person name="Peeters S.H."/>
            <person name="Rast P."/>
            <person name="Heuer A."/>
            <person name="Jetten M.S.M."/>
            <person name="Rohde M."/>
            <person name="Jogler C."/>
        </authorList>
    </citation>
    <scope>NUCLEOTIDE SEQUENCE [LARGE SCALE GENOMIC DNA]</scope>
    <source>
        <strain evidence="4 5">Poly21</strain>
    </source>
</reference>
<dbReference type="GO" id="GO:0102710">
    <property type="term" value="F:D-inositol-3-phosphate glycosyltransferase activity"/>
    <property type="evidence" value="ECO:0007669"/>
    <property type="project" value="UniProtKB-EC"/>
</dbReference>
<dbReference type="PANTHER" id="PTHR46401">
    <property type="entry name" value="GLYCOSYLTRANSFERASE WBBK-RELATED"/>
    <property type="match status" value="1"/>
</dbReference>
<dbReference type="SUPFAM" id="SSF53756">
    <property type="entry name" value="UDP-Glycosyltransferase/glycogen phosphorylase"/>
    <property type="match status" value="1"/>
</dbReference>
<evidence type="ECO:0000313" key="5">
    <source>
        <dbReference type="Proteomes" id="UP000319908"/>
    </source>
</evidence>
<organism evidence="4 5">
    <name type="scientific">Allorhodopirellula heiligendammensis</name>
    <dbReference type="NCBI Taxonomy" id="2714739"/>
    <lineage>
        <taxon>Bacteria</taxon>
        <taxon>Pseudomonadati</taxon>
        <taxon>Planctomycetota</taxon>
        <taxon>Planctomycetia</taxon>
        <taxon>Pirellulales</taxon>
        <taxon>Pirellulaceae</taxon>
        <taxon>Allorhodopirellula</taxon>
    </lineage>
</organism>
<comment type="caution">
    <text evidence="4">The sequence shown here is derived from an EMBL/GenBank/DDBJ whole genome shotgun (WGS) entry which is preliminary data.</text>
</comment>
<keyword evidence="5" id="KW-1185">Reference proteome</keyword>
<feature type="domain" description="Glycosyltransferase subfamily 4-like N-terminal" evidence="3">
    <location>
        <begin position="58"/>
        <end position="177"/>
    </location>
</feature>
<protein>
    <submittedName>
        <fullName evidence="4">D-inositol-3-phosphate glycosyltransferase</fullName>
        <ecNumber evidence="4">2.4.1.250</ecNumber>
    </submittedName>
</protein>
<dbReference type="InterPro" id="IPR001296">
    <property type="entry name" value="Glyco_trans_1"/>
</dbReference>
<proteinExistence type="predicted"/>